<dbReference type="Proteomes" id="UP000565262">
    <property type="component" value="Unassembled WGS sequence"/>
</dbReference>
<organism evidence="2 3">
    <name type="scientific">Oceanospirillum sediminis</name>
    <dbReference type="NCBI Taxonomy" id="2760088"/>
    <lineage>
        <taxon>Bacteria</taxon>
        <taxon>Pseudomonadati</taxon>
        <taxon>Pseudomonadota</taxon>
        <taxon>Gammaproteobacteria</taxon>
        <taxon>Oceanospirillales</taxon>
        <taxon>Oceanospirillaceae</taxon>
        <taxon>Oceanospirillum</taxon>
    </lineage>
</organism>
<proteinExistence type="predicted"/>
<evidence type="ECO:0000259" key="1">
    <source>
        <dbReference type="Pfam" id="PF08241"/>
    </source>
</evidence>
<dbReference type="GO" id="GO:0008757">
    <property type="term" value="F:S-adenosylmethionine-dependent methyltransferase activity"/>
    <property type="evidence" value="ECO:0007669"/>
    <property type="project" value="InterPro"/>
</dbReference>
<name>A0A839INK9_9GAMM</name>
<accession>A0A839INK9</accession>
<gene>
    <name evidence="2" type="ORF">H4O21_04470</name>
</gene>
<comment type="caution">
    <text evidence="2">The sequence shown here is derived from an EMBL/GenBank/DDBJ whole genome shotgun (WGS) entry which is preliminary data.</text>
</comment>
<keyword evidence="3" id="KW-1185">Reference proteome</keyword>
<dbReference type="EMBL" id="JACJFM010000004">
    <property type="protein sequence ID" value="MBB1485866.1"/>
    <property type="molecule type" value="Genomic_DNA"/>
</dbReference>
<dbReference type="AlphaFoldDB" id="A0A839INK9"/>
<keyword evidence="2" id="KW-0808">Transferase</keyword>
<evidence type="ECO:0000313" key="2">
    <source>
        <dbReference type="EMBL" id="MBB1485866.1"/>
    </source>
</evidence>
<dbReference type="Gene3D" id="3.40.50.150">
    <property type="entry name" value="Vaccinia Virus protein VP39"/>
    <property type="match status" value="1"/>
</dbReference>
<feature type="domain" description="Methyltransferase type 11" evidence="1">
    <location>
        <begin position="85"/>
        <end position="136"/>
    </location>
</feature>
<reference evidence="2 3" key="1">
    <citation type="submission" date="2020-08" db="EMBL/GenBank/DDBJ databases">
        <title>Oceanospirillum sp. nov. isolated from marine sediment.</title>
        <authorList>
            <person name="Ji X."/>
        </authorList>
    </citation>
    <scope>NUCLEOTIDE SEQUENCE [LARGE SCALE GENOMIC DNA]</scope>
    <source>
        <strain evidence="2 3">D5</strain>
    </source>
</reference>
<dbReference type="Pfam" id="PF08241">
    <property type="entry name" value="Methyltransf_11"/>
    <property type="match status" value="1"/>
</dbReference>
<dbReference type="SUPFAM" id="SSF53335">
    <property type="entry name" value="S-adenosyl-L-methionine-dependent methyltransferases"/>
    <property type="match status" value="1"/>
</dbReference>
<keyword evidence="2" id="KW-0489">Methyltransferase</keyword>
<dbReference type="RefSeq" id="WP_182807654.1">
    <property type="nucleotide sequence ID" value="NZ_JACJFM010000004.1"/>
</dbReference>
<dbReference type="GO" id="GO:0032259">
    <property type="term" value="P:methylation"/>
    <property type="evidence" value="ECO:0007669"/>
    <property type="project" value="UniProtKB-KW"/>
</dbReference>
<protein>
    <submittedName>
        <fullName evidence="2">Class I SAM-dependent methyltransferase</fullName>
    </submittedName>
</protein>
<sequence length="263" mass="30369">MKFRGFKKDKRHLAAFQNDLEYWWRQPLGRALLDTQQARLEPFLARTFGYHFLQLGVSPYVSLTHLSQIKHPMTWSPYWVRDAGQSVVVSDAHALPLPDDSVDVVLVHHLLDFVDNPHMVLREAARITQHKGHLIIVGFNPVSSWGICRYLPWRKRNVPWSGRFIGLKRLHDWLTLLDYRIEDVETVMARPAMNNSRWLERTRWLENIRSGGHLGASYIVWAKKQVGCATPIKKSWQQNQFIPGVVATPSTKGVSKQSSGFPE</sequence>
<evidence type="ECO:0000313" key="3">
    <source>
        <dbReference type="Proteomes" id="UP000565262"/>
    </source>
</evidence>
<dbReference type="InterPro" id="IPR013216">
    <property type="entry name" value="Methyltransf_11"/>
</dbReference>
<dbReference type="InterPro" id="IPR029063">
    <property type="entry name" value="SAM-dependent_MTases_sf"/>
</dbReference>